<comment type="caution">
    <text evidence="1">The sequence shown here is derived from an EMBL/GenBank/DDBJ whole genome shotgun (WGS) entry which is preliminary data.</text>
</comment>
<organism evidence="1 2">
    <name type="scientific">Dictyostelium firmibasis</name>
    <dbReference type="NCBI Taxonomy" id="79012"/>
    <lineage>
        <taxon>Eukaryota</taxon>
        <taxon>Amoebozoa</taxon>
        <taxon>Evosea</taxon>
        <taxon>Eumycetozoa</taxon>
        <taxon>Dictyostelia</taxon>
        <taxon>Dictyosteliales</taxon>
        <taxon>Dictyosteliaceae</taxon>
        <taxon>Dictyostelium</taxon>
    </lineage>
</organism>
<dbReference type="AlphaFoldDB" id="A0AAN7UGU9"/>
<evidence type="ECO:0000313" key="2">
    <source>
        <dbReference type="Proteomes" id="UP001344447"/>
    </source>
</evidence>
<dbReference type="Proteomes" id="UP001344447">
    <property type="component" value="Unassembled WGS sequence"/>
</dbReference>
<dbReference type="EMBL" id="JAVFKY010000002">
    <property type="protein sequence ID" value="KAK5581493.1"/>
    <property type="molecule type" value="Genomic_DNA"/>
</dbReference>
<reference evidence="1 2" key="1">
    <citation type="submission" date="2023-11" db="EMBL/GenBank/DDBJ databases">
        <title>Dfirmibasis_genome.</title>
        <authorList>
            <person name="Edelbroek B."/>
            <person name="Kjellin J."/>
            <person name="Jerlstrom-Hultqvist J."/>
            <person name="Soderbom F."/>
        </authorList>
    </citation>
    <scope>NUCLEOTIDE SEQUENCE [LARGE SCALE GENOMIC DNA]</scope>
    <source>
        <strain evidence="1 2">TNS-C-14</strain>
    </source>
</reference>
<protein>
    <submittedName>
        <fullName evidence="1">Uncharacterized protein</fullName>
    </submittedName>
</protein>
<accession>A0AAN7UGU9</accession>
<gene>
    <name evidence="1" type="ORF">RB653_001526</name>
</gene>
<proteinExistence type="predicted"/>
<sequence>MSGVVKKVSTTRKVIKTSIENHKPKYINTWVGNEHLERLLIKLTKEYLSTSNSLLDECGGEELIHNTIAAMNENTHKIKENRVDASVLVSQKLVKLVNFSSKLIYKHNMSPTLVNDTKNKYIRE</sequence>
<keyword evidence="2" id="KW-1185">Reference proteome</keyword>
<evidence type="ECO:0000313" key="1">
    <source>
        <dbReference type="EMBL" id="KAK5581493.1"/>
    </source>
</evidence>
<name>A0AAN7UGU9_9MYCE</name>